<sequence>MVAGCVGTGYSDYGAPPPPPAPVPEMGSPQARGRAPVVYGSPAIVYGAPAPVYGDPRYGDPRYGDPRFEAQRRREEAARQEVYARAEQERLREERRRQAAAPPAGTFSPYGYPPPAAGTFQRPPQEPWRDGTPPVDRRERDVAPCADRPGADRPGWSGREQARSRRTGSGTARPGPDRPAGRRIGAAQARGKLRRGKAGGVVGKPNSQSVIIEAQQASGAARCGSSSPARSTRTISRATG</sequence>
<dbReference type="AlphaFoldDB" id="A0A1E3H7W8"/>
<comment type="caution">
    <text evidence="2">The sequence shown here is derived from an EMBL/GenBank/DDBJ whole genome shotgun (WGS) entry which is preliminary data.</text>
</comment>
<dbReference type="EMBL" id="MCRJ01000018">
    <property type="protein sequence ID" value="ODN71591.1"/>
    <property type="molecule type" value="Genomic_DNA"/>
</dbReference>
<organism evidence="2 3">
    <name type="scientific">Methylobrevis pamukkalensis</name>
    <dbReference type="NCBI Taxonomy" id="1439726"/>
    <lineage>
        <taxon>Bacteria</taxon>
        <taxon>Pseudomonadati</taxon>
        <taxon>Pseudomonadota</taxon>
        <taxon>Alphaproteobacteria</taxon>
        <taxon>Hyphomicrobiales</taxon>
        <taxon>Pleomorphomonadaceae</taxon>
        <taxon>Methylobrevis</taxon>
    </lineage>
</organism>
<protein>
    <submittedName>
        <fullName evidence="2">Uncharacterized protein</fullName>
    </submittedName>
</protein>
<feature type="compositionally biased region" description="Polar residues" evidence="1">
    <location>
        <begin position="205"/>
        <end position="240"/>
    </location>
</feature>
<keyword evidence="3" id="KW-1185">Reference proteome</keyword>
<gene>
    <name evidence="2" type="ORF">A6302_01104</name>
</gene>
<proteinExistence type="predicted"/>
<accession>A0A1E3H7W8</accession>
<evidence type="ECO:0000313" key="2">
    <source>
        <dbReference type="EMBL" id="ODN71591.1"/>
    </source>
</evidence>
<dbReference type="Proteomes" id="UP000094622">
    <property type="component" value="Unassembled WGS sequence"/>
</dbReference>
<evidence type="ECO:0000313" key="3">
    <source>
        <dbReference type="Proteomes" id="UP000094622"/>
    </source>
</evidence>
<feature type="region of interest" description="Disordered" evidence="1">
    <location>
        <begin position="1"/>
        <end position="34"/>
    </location>
</feature>
<feature type="compositionally biased region" description="Basic and acidic residues" evidence="1">
    <location>
        <begin position="57"/>
        <end position="97"/>
    </location>
</feature>
<feature type="region of interest" description="Disordered" evidence="1">
    <location>
        <begin position="49"/>
        <end position="240"/>
    </location>
</feature>
<evidence type="ECO:0000256" key="1">
    <source>
        <dbReference type="SAM" id="MobiDB-lite"/>
    </source>
</evidence>
<name>A0A1E3H7W8_9HYPH</name>
<reference evidence="2 3" key="1">
    <citation type="submission" date="2016-07" db="EMBL/GenBank/DDBJ databases">
        <title>Draft Genome Sequence of Methylobrevis pamukkalensis PK2.</title>
        <authorList>
            <person name="Vasilenko O.V."/>
            <person name="Doronina N.V."/>
            <person name="Shmareva M.N."/>
            <person name="Tarlachkov S.V."/>
            <person name="Mustakhimov I."/>
            <person name="Trotsenko Y.A."/>
        </authorList>
    </citation>
    <scope>NUCLEOTIDE SEQUENCE [LARGE SCALE GENOMIC DNA]</scope>
    <source>
        <strain evidence="2 3">PK2</strain>
    </source>
</reference>